<dbReference type="EMBL" id="JXSU01000007">
    <property type="protein sequence ID" value="KIS22719.1"/>
    <property type="molecule type" value="Genomic_DNA"/>
</dbReference>
<dbReference type="OrthoDB" id="1915793at2"/>
<evidence type="ECO:0000313" key="1">
    <source>
        <dbReference type="EMBL" id="KIS22719.1"/>
    </source>
</evidence>
<protein>
    <submittedName>
        <fullName evidence="1">Uncharacterized protein</fullName>
    </submittedName>
</protein>
<proteinExistence type="predicted"/>
<dbReference type="RefSeq" id="WP_003361493.1">
    <property type="nucleotide sequence ID" value="NZ_JXSU01000007.1"/>
</dbReference>
<dbReference type="PATRIC" id="fig|1379739.3.peg.1051"/>
<dbReference type="Proteomes" id="UP000032250">
    <property type="component" value="Unassembled WGS sequence"/>
</dbReference>
<dbReference type="HOGENOM" id="CLU_203713_1_0_9"/>
<reference evidence="1 2" key="1">
    <citation type="submission" date="2014-06" db="EMBL/GenBank/DDBJ databases">
        <title>Genome characterization of distinct group I Clostridium botulinum lineages.</title>
        <authorList>
            <person name="Giordani F."/>
            <person name="Anselmo A."/>
            <person name="Fillo S."/>
            <person name="Palozzi A.M."/>
            <person name="Fortunato A."/>
            <person name="Gentile B."/>
            <person name="Ciammaruconi A."/>
            <person name="Anniballi F."/>
            <person name="De Medici D."/>
            <person name="Lista F."/>
        </authorList>
    </citation>
    <scope>NUCLEOTIDE SEQUENCE [LARGE SCALE GENOMIC DNA]</scope>
    <source>
        <strain evidence="1 2">B2 450</strain>
    </source>
</reference>
<dbReference type="AlphaFoldDB" id="A0A0D1AHS8"/>
<sequence>MENKDINLYDIFTRYSYNDIMKLLQSSKSKEEQDFYANLSNIILQREQMKVIGK</sequence>
<evidence type="ECO:0000313" key="2">
    <source>
        <dbReference type="Proteomes" id="UP000032250"/>
    </source>
</evidence>
<accession>A0A0D1AHS8</accession>
<name>A0A0D1AHS8_CLOBO</name>
<comment type="caution">
    <text evidence="1">The sequence shown here is derived from an EMBL/GenBank/DDBJ whole genome shotgun (WGS) entry which is preliminary data.</text>
</comment>
<organism evidence="1 2">
    <name type="scientific">Clostridium botulinum B2 450</name>
    <dbReference type="NCBI Taxonomy" id="1379739"/>
    <lineage>
        <taxon>Bacteria</taxon>
        <taxon>Bacillati</taxon>
        <taxon>Bacillota</taxon>
        <taxon>Clostridia</taxon>
        <taxon>Eubacteriales</taxon>
        <taxon>Clostridiaceae</taxon>
        <taxon>Clostridium</taxon>
    </lineage>
</organism>
<gene>
    <name evidence="1" type="ORF">N495_03680</name>
</gene>